<dbReference type="GO" id="GO:0008270">
    <property type="term" value="F:zinc ion binding"/>
    <property type="evidence" value="ECO:0007669"/>
    <property type="project" value="UniProtKB-KW"/>
</dbReference>
<reference evidence="16" key="1">
    <citation type="submission" date="2017-02" db="UniProtKB">
        <authorList>
            <consortium name="WormBaseParasite"/>
        </authorList>
    </citation>
    <scope>IDENTIFICATION</scope>
</reference>
<keyword evidence="6" id="KW-0156">Chromatin regulator</keyword>
<evidence type="ECO:0000259" key="14">
    <source>
        <dbReference type="PROSITE" id="PS51184"/>
    </source>
</evidence>
<dbReference type="InterPro" id="IPR019787">
    <property type="entry name" value="Znf_PHD-finger"/>
</dbReference>
<evidence type="ECO:0000259" key="11">
    <source>
        <dbReference type="PROSITE" id="PS50016"/>
    </source>
</evidence>
<dbReference type="InterPro" id="IPR011011">
    <property type="entry name" value="Znf_FYVE_PHD"/>
</dbReference>
<dbReference type="SUPFAM" id="SSF51197">
    <property type="entry name" value="Clavaminate synthase-like"/>
    <property type="match status" value="1"/>
</dbReference>
<dbReference type="SMART" id="SM00501">
    <property type="entry name" value="BRIGHT"/>
    <property type="match status" value="1"/>
</dbReference>
<dbReference type="Pfam" id="PF02373">
    <property type="entry name" value="JmjC"/>
    <property type="match status" value="1"/>
</dbReference>
<evidence type="ECO:0000259" key="12">
    <source>
        <dbReference type="PROSITE" id="PS51011"/>
    </source>
</evidence>
<sequence length="679" mass="79206">MERSMENKYRSFKSIPLAPIYYPTEEEFKSPIDYIRKIKPEAEQYGVVKIVPPPSFKPPLAIDENKFKFKPRLQNIGEIDITKRARSQFQERLDYFYGCQGKTYKQMTVDGKCIDYFWLYRLVKNYGGYEECCIQKHWGKIAQYCGFKASQSGRFKEAYLKVLAPFYESINKMNKYIEEQSISNEDIIRDFSNFVEPRQAPGRMMAGLRSKDNPIPIKKPRKESKNCYCCHKNDNEKLLMICQDCGKVCHTYCFDPKQKNKNKKPGTIEWKCLECIEKSLLSIGSSYGFEESKQSFTLKEFKIYCDDFKKNYFCVNNLDTISIQEMEKEYWKNAINQNSVSVMYGADLSSSIYGSGFPTLHSKDKISIKDYNDYVNHPWNINNMPYLQETVLKYIGVDISGMIVPWVYVGMAFSTFAWHTEDHWMYSVNYHHKGDTKVWYGVSGLDGEKFDNIAKQLVPELFQCQPGIMHTLTLVINPNILIEKGLKITTVHQNEGEIVITYPRAYHSGFNCGFNIAEACNFAPADWLIKGRNCVDHYKFIKRHCVFAHDELIYNLYKHIDELGYHLTKALYNELRQMADKEIEDRDRITKIGIKNEENVIFEEINDNMRECKVCGTSCFLSAVASKKDCEKYFVCLEHANELAKIVPTRELVLQTRFSLNKIDTILNDVDKKIKSFNQ</sequence>
<evidence type="ECO:0000256" key="10">
    <source>
        <dbReference type="PROSITE-ProRule" id="PRU00146"/>
    </source>
</evidence>
<dbReference type="SMART" id="SM01014">
    <property type="entry name" value="ARID"/>
    <property type="match status" value="1"/>
</dbReference>
<feature type="domain" description="ARID" evidence="12">
    <location>
        <begin position="83"/>
        <end position="171"/>
    </location>
</feature>
<dbReference type="PROSITE" id="PS50016">
    <property type="entry name" value="ZF_PHD_2"/>
    <property type="match status" value="1"/>
</dbReference>
<keyword evidence="3" id="KW-0479">Metal-binding</keyword>
<dbReference type="Gene3D" id="2.60.120.650">
    <property type="entry name" value="Cupin"/>
    <property type="match status" value="1"/>
</dbReference>
<evidence type="ECO:0000313" key="16">
    <source>
        <dbReference type="WBParaSite" id="PTRK_0000274600.1"/>
    </source>
</evidence>
<evidence type="ECO:0000256" key="8">
    <source>
        <dbReference type="ARBA" id="ARBA00023004"/>
    </source>
</evidence>
<dbReference type="GO" id="GO:0034647">
    <property type="term" value="F:histone H3K4me/H3K4me2/H3K4me3 demethylase activity"/>
    <property type="evidence" value="ECO:0007669"/>
    <property type="project" value="TreeGrafter"/>
</dbReference>
<feature type="domain" description="JmjN" evidence="13">
    <location>
        <begin position="18"/>
        <end position="59"/>
    </location>
</feature>
<name>A0A0N4Z6E0_PARTI</name>
<evidence type="ECO:0000256" key="7">
    <source>
        <dbReference type="ARBA" id="ARBA00022964"/>
    </source>
</evidence>
<dbReference type="SUPFAM" id="SSF46774">
    <property type="entry name" value="ARID-like"/>
    <property type="match status" value="1"/>
</dbReference>
<keyword evidence="8" id="KW-0408">Iron</keyword>
<comment type="cofactor">
    <cofactor evidence="1">
        <name>Fe(2+)</name>
        <dbReference type="ChEBI" id="CHEBI:29033"/>
    </cofactor>
</comment>
<dbReference type="PANTHER" id="PTHR10694">
    <property type="entry name" value="LYSINE-SPECIFIC DEMETHYLASE"/>
    <property type="match status" value="1"/>
</dbReference>
<proteinExistence type="predicted"/>
<evidence type="ECO:0000313" key="15">
    <source>
        <dbReference type="Proteomes" id="UP000038045"/>
    </source>
</evidence>
<keyword evidence="9" id="KW-0539">Nucleus</keyword>
<dbReference type="Pfam" id="PF02928">
    <property type="entry name" value="zf-C5HC2"/>
    <property type="match status" value="1"/>
</dbReference>
<dbReference type="InterPro" id="IPR013083">
    <property type="entry name" value="Znf_RING/FYVE/PHD"/>
</dbReference>
<dbReference type="PROSITE" id="PS51183">
    <property type="entry name" value="JMJN"/>
    <property type="match status" value="1"/>
</dbReference>
<dbReference type="InterPro" id="IPR003349">
    <property type="entry name" value="JmjN"/>
</dbReference>
<keyword evidence="7" id="KW-0223">Dioxygenase</keyword>
<feature type="domain" description="PHD-type" evidence="11">
    <location>
        <begin position="224"/>
        <end position="278"/>
    </location>
</feature>
<keyword evidence="4 10" id="KW-0863">Zinc-finger</keyword>
<dbReference type="Pfam" id="PF21323">
    <property type="entry name" value="KDM5_C-hel"/>
    <property type="match status" value="1"/>
</dbReference>
<comment type="subcellular location">
    <subcellularLocation>
        <location evidence="2">Nucleus</location>
    </subcellularLocation>
</comment>
<evidence type="ECO:0000256" key="1">
    <source>
        <dbReference type="ARBA" id="ARBA00001954"/>
    </source>
</evidence>
<accession>A0A0N4Z6E0</accession>
<keyword evidence="5" id="KW-0862">Zinc</keyword>
<dbReference type="PANTHER" id="PTHR10694:SF33">
    <property type="entry name" value="LYSINE-SPECIFIC DEMETHYLASE 5"/>
    <property type="match status" value="1"/>
</dbReference>
<dbReference type="Gene3D" id="3.30.40.10">
    <property type="entry name" value="Zinc/RING finger domain, C3HC4 (zinc finger)"/>
    <property type="match status" value="1"/>
</dbReference>
<dbReference type="InterPro" id="IPR003347">
    <property type="entry name" value="JmjC_dom"/>
</dbReference>
<dbReference type="InterPro" id="IPR004198">
    <property type="entry name" value="Znf_C5HC2"/>
</dbReference>
<dbReference type="GO" id="GO:0005634">
    <property type="term" value="C:nucleus"/>
    <property type="evidence" value="ECO:0007669"/>
    <property type="project" value="UniProtKB-SubCell"/>
</dbReference>
<evidence type="ECO:0000256" key="4">
    <source>
        <dbReference type="ARBA" id="ARBA00022771"/>
    </source>
</evidence>
<dbReference type="SUPFAM" id="SSF57903">
    <property type="entry name" value="FYVE/PHD zinc finger"/>
    <property type="match status" value="1"/>
</dbReference>
<dbReference type="SMART" id="SM00558">
    <property type="entry name" value="JmjC"/>
    <property type="match status" value="1"/>
</dbReference>
<dbReference type="Proteomes" id="UP000038045">
    <property type="component" value="Unplaced"/>
</dbReference>
<dbReference type="InterPro" id="IPR001606">
    <property type="entry name" value="ARID_dom"/>
</dbReference>
<dbReference type="InterPro" id="IPR048615">
    <property type="entry name" value="KDM5_C-hel"/>
</dbReference>
<feature type="domain" description="JmjC" evidence="14">
    <location>
        <begin position="373"/>
        <end position="539"/>
    </location>
</feature>
<organism evidence="15 16">
    <name type="scientific">Parastrongyloides trichosuri</name>
    <name type="common">Possum-specific nematode worm</name>
    <dbReference type="NCBI Taxonomy" id="131310"/>
    <lineage>
        <taxon>Eukaryota</taxon>
        <taxon>Metazoa</taxon>
        <taxon>Ecdysozoa</taxon>
        <taxon>Nematoda</taxon>
        <taxon>Chromadorea</taxon>
        <taxon>Rhabditida</taxon>
        <taxon>Tylenchina</taxon>
        <taxon>Panagrolaimomorpha</taxon>
        <taxon>Strongyloidoidea</taxon>
        <taxon>Strongyloididae</taxon>
        <taxon>Parastrongyloides</taxon>
    </lineage>
</organism>
<dbReference type="WBParaSite" id="PTRK_0000274600.1">
    <property type="protein sequence ID" value="PTRK_0000274600.1"/>
    <property type="gene ID" value="PTRK_0000274600"/>
</dbReference>
<keyword evidence="7" id="KW-0560">Oxidoreductase</keyword>
<protein>
    <submittedName>
        <fullName evidence="16">[Histone H3]-trimethyl-L-lysine(4) demethylase</fullName>
    </submittedName>
</protein>
<dbReference type="Pfam" id="PF02375">
    <property type="entry name" value="JmjN"/>
    <property type="match status" value="1"/>
</dbReference>
<dbReference type="Pfam" id="PF01388">
    <property type="entry name" value="ARID"/>
    <property type="match status" value="1"/>
</dbReference>
<dbReference type="CDD" id="cd16100">
    <property type="entry name" value="ARID"/>
    <property type="match status" value="1"/>
</dbReference>
<evidence type="ECO:0000259" key="13">
    <source>
        <dbReference type="PROSITE" id="PS51183"/>
    </source>
</evidence>
<dbReference type="Pfam" id="PF00628">
    <property type="entry name" value="PHD"/>
    <property type="match status" value="1"/>
</dbReference>
<dbReference type="GO" id="GO:0000785">
    <property type="term" value="C:chromatin"/>
    <property type="evidence" value="ECO:0007669"/>
    <property type="project" value="TreeGrafter"/>
</dbReference>
<dbReference type="PROSITE" id="PS51184">
    <property type="entry name" value="JMJC"/>
    <property type="match status" value="1"/>
</dbReference>
<dbReference type="InterPro" id="IPR036431">
    <property type="entry name" value="ARID_dom_sf"/>
</dbReference>
<evidence type="ECO:0000256" key="3">
    <source>
        <dbReference type="ARBA" id="ARBA00022723"/>
    </source>
</evidence>
<dbReference type="STRING" id="131310.A0A0N4Z6E0"/>
<dbReference type="GO" id="GO:0006355">
    <property type="term" value="P:regulation of DNA-templated transcription"/>
    <property type="evidence" value="ECO:0007669"/>
    <property type="project" value="TreeGrafter"/>
</dbReference>
<keyword evidence="15" id="KW-1185">Reference proteome</keyword>
<evidence type="ECO:0000256" key="2">
    <source>
        <dbReference type="ARBA" id="ARBA00004123"/>
    </source>
</evidence>
<evidence type="ECO:0000256" key="9">
    <source>
        <dbReference type="ARBA" id="ARBA00023242"/>
    </source>
</evidence>
<dbReference type="AlphaFoldDB" id="A0A0N4Z6E0"/>
<evidence type="ECO:0000256" key="5">
    <source>
        <dbReference type="ARBA" id="ARBA00022833"/>
    </source>
</evidence>
<dbReference type="GO" id="GO:0003677">
    <property type="term" value="F:DNA binding"/>
    <property type="evidence" value="ECO:0007669"/>
    <property type="project" value="InterPro"/>
</dbReference>
<dbReference type="SMART" id="SM00545">
    <property type="entry name" value="JmjN"/>
    <property type="match status" value="1"/>
</dbReference>
<dbReference type="Gene3D" id="1.10.150.60">
    <property type="entry name" value="ARID DNA-binding domain"/>
    <property type="match status" value="1"/>
</dbReference>
<evidence type="ECO:0000256" key="6">
    <source>
        <dbReference type="ARBA" id="ARBA00022853"/>
    </source>
</evidence>
<dbReference type="PROSITE" id="PS51011">
    <property type="entry name" value="ARID"/>
    <property type="match status" value="1"/>
</dbReference>